<name>A0A558BRN0_9BACT</name>
<dbReference type="SMART" id="SM00758">
    <property type="entry name" value="PA14"/>
    <property type="match status" value="1"/>
</dbReference>
<dbReference type="NCBIfam" id="TIGR04183">
    <property type="entry name" value="Por_Secre_tail"/>
    <property type="match status" value="1"/>
</dbReference>
<protein>
    <submittedName>
        <fullName evidence="2">T9SS type A sorting domain-containing protein</fullName>
    </submittedName>
</protein>
<organism evidence="2 3">
    <name type="scientific">Hymenobacter setariae</name>
    <dbReference type="NCBI Taxonomy" id="2594794"/>
    <lineage>
        <taxon>Bacteria</taxon>
        <taxon>Pseudomonadati</taxon>
        <taxon>Bacteroidota</taxon>
        <taxon>Cytophagia</taxon>
        <taxon>Cytophagales</taxon>
        <taxon>Hymenobacteraceae</taxon>
        <taxon>Hymenobacter</taxon>
    </lineage>
</organism>
<dbReference type="PROSITE" id="PS51820">
    <property type="entry name" value="PA14"/>
    <property type="match status" value="2"/>
</dbReference>
<dbReference type="InterPro" id="IPR026444">
    <property type="entry name" value="Secre_tail"/>
</dbReference>
<dbReference type="Pfam" id="PF18962">
    <property type="entry name" value="Por_Secre_tail"/>
    <property type="match status" value="1"/>
</dbReference>
<accession>A0A558BRN0</accession>
<dbReference type="Gene3D" id="2.60.120.380">
    <property type="match status" value="1"/>
</dbReference>
<evidence type="ECO:0000313" key="3">
    <source>
        <dbReference type="Proteomes" id="UP000317624"/>
    </source>
</evidence>
<dbReference type="Proteomes" id="UP000317624">
    <property type="component" value="Unassembled WGS sequence"/>
</dbReference>
<comment type="caution">
    <text evidence="2">The sequence shown here is derived from an EMBL/GenBank/DDBJ whole genome shotgun (WGS) entry which is preliminary data.</text>
</comment>
<dbReference type="OrthoDB" id="3751446at2"/>
<sequence length="498" mass="52715">MDVPADGEYTFYTSSDDGSQLFIGSTLVVDNNGAHGLQERAGKIGLLKGKHAFTLTFFENAGAQLLTASYAGPGLAKTQIPAAALFRTGTATTLPAAGALRAPENPTSTTAGLTYQYYEGTWLELPNFAALTPTKTGTTTTPTLDMRNRDDDFAVRYTGFVDVPADGEYTFYTSSDDGSQLFIGSTLVVDNNGAHGLQERAGKIGLLKGKHAFTLTFFENAGAQLLTASYAGPGLAKTQIPAAALFRAGNSTGTGTTASTFYRAINLNGPALTLDGNAWEGRTTTNFWYAGNTHENQGVALVPATDADRARMIRSFVWGGAPSVTLSAVPTGDYDVYVYVWEDNNSETFSIKLDGKLVLSNHQSGSAGSWQKLGPWRTTVANGTLTLSTQGGAANLSGLEVWRAATTSTLARQATTSSLAQEEKLALYPNPSSSQVYLGTEASSQVIVRDSYGRVRLTQDQANANTPLDTSALPNGIYTVEARSATGRTLRNNLVVAH</sequence>
<evidence type="ECO:0000313" key="2">
    <source>
        <dbReference type="EMBL" id="TVT39177.1"/>
    </source>
</evidence>
<feature type="domain" description="PA14" evidence="1">
    <location>
        <begin position="108"/>
        <end position="244"/>
    </location>
</feature>
<dbReference type="Pfam" id="PF07691">
    <property type="entry name" value="PA14"/>
    <property type="match status" value="2"/>
</dbReference>
<dbReference type="AlphaFoldDB" id="A0A558BRN0"/>
<dbReference type="InterPro" id="IPR037524">
    <property type="entry name" value="PA14/GLEYA"/>
</dbReference>
<keyword evidence="3" id="KW-1185">Reference proteome</keyword>
<dbReference type="Gene3D" id="3.90.182.10">
    <property type="entry name" value="Toxin - Anthrax Protective Antigen,domain 1"/>
    <property type="match status" value="1"/>
</dbReference>
<dbReference type="SUPFAM" id="SSF56988">
    <property type="entry name" value="Anthrax protective antigen"/>
    <property type="match status" value="2"/>
</dbReference>
<proteinExistence type="predicted"/>
<dbReference type="InterPro" id="IPR011658">
    <property type="entry name" value="PA14_dom"/>
</dbReference>
<gene>
    <name evidence="2" type="ORF">FNT36_16075</name>
</gene>
<feature type="domain" description="PA14" evidence="1">
    <location>
        <begin position="1"/>
        <end position="84"/>
    </location>
</feature>
<reference evidence="2 3" key="1">
    <citation type="submission" date="2019-07" db="EMBL/GenBank/DDBJ databases">
        <title>Hymenobacter sp. straun FUR1 Genome sequencing and assembly.</title>
        <authorList>
            <person name="Chhetri G."/>
        </authorList>
    </citation>
    <scope>NUCLEOTIDE SEQUENCE [LARGE SCALE GENOMIC DNA]</scope>
    <source>
        <strain evidence="2 3">Fur1</strain>
    </source>
</reference>
<dbReference type="Gene3D" id="2.60.120.430">
    <property type="entry name" value="Galactose-binding lectin"/>
    <property type="match status" value="1"/>
</dbReference>
<dbReference type="EMBL" id="VMRJ01000004">
    <property type="protein sequence ID" value="TVT39177.1"/>
    <property type="molecule type" value="Genomic_DNA"/>
</dbReference>
<evidence type="ECO:0000259" key="1">
    <source>
        <dbReference type="PROSITE" id="PS51820"/>
    </source>
</evidence>